<dbReference type="Proteomes" id="UP000661691">
    <property type="component" value="Unassembled WGS sequence"/>
</dbReference>
<dbReference type="AlphaFoldDB" id="A0A926N6Z9"/>
<organism evidence="2 3">
    <name type="scientific">Polycladospora coralii</name>
    <dbReference type="NCBI Taxonomy" id="2771432"/>
    <lineage>
        <taxon>Bacteria</taxon>
        <taxon>Bacillati</taxon>
        <taxon>Bacillota</taxon>
        <taxon>Bacilli</taxon>
        <taxon>Bacillales</taxon>
        <taxon>Thermoactinomycetaceae</taxon>
        <taxon>Polycladospora</taxon>
    </lineage>
</organism>
<proteinExistence type="predicted"/>
<dbReference type="InterPro" id="IPR018925">
    <property type="entry name" value="XtmA-like_N"/>
</dbReference>
<name>A0A926N6Z9_9BACL</name>
<gene>
    <name evidence="2" type="ORF">IC620_15390</name>
</gene>
<evidence type="ECO:0000313" key="2">
    <source>
        <dbReference type="EMBL" id="MBD1373729.1"/>
    </source>
</evidence>
<protein>
    <recommendedName>
        <fullName evidence="1">PBSX phage terminase small subunit-like N-terminal domain-containing protein</fullName>
    </recommendedName>
</protein>
<feature type="domain" description="PBSX phage terminase small subunit-like N-terminal" evidence="1">
    <location>
        <begin position="1"/>
        <end position="49"/>
    </location>
</feature>
<reference evidence="2" key="1">
    <citation type="submission" date="2020-09" db="EMBL/GenBank/DDBJ databases">
        <title>A novel bacterium of genus Hazenella, isolated from South China Sea.</title>
        <authorList>
            <person name="Huang H."/>
            <person name="Mo K."/>
            <person name="Hu Y."/>
        </authorList>
    </citation>
    <scope>NUCLEOTIDE SEQUENCE</scope>
    <source>
        <strain evidence="2">IB182357</strain>
    </source>
</reference>
<accession>A0A926N6Z9</accession>
<dbReference type="EMBL" id="JACXAH010000036">
    <property type="protein sequence ID" value="MBD1373729.1"/>
    <property type="molecule type" value="Genomic_DNA"/>
</dbReference>
<dbReference type="Pfam" id="PF10668">
    <property type="entry name" value="Phage_terminase"/>
    <property type="match status" value="1"/>
</dbReference>
<evidence type="ECO:0000259" key="1">
    <source>
        <dbReference type="Pfam" id="PF10668"/>
    </source>
</evidence>
<evidence type="ECO:0000313" key="3">
    <source>
        <dbReference type="Proteomes" id="UP000661691"/>
    </source>
</evidence>
<sequence length="81" mass="9537">MARSRSPNRDRAREIWEESNGSIKLKEIADQLGVSDSQIRKWKNNDQWCAPKTLPNTEPKPPMRKVVFFYLEIEEGGEYNR</sequence>
<keyword evidence="3" id="KW-1185">Reference proteome</keyword>
<comment type="caution">
    <text evidence="2">The sequence shown here is derived from an EMBL/GenBank/DDBJ whole genome shotgun (WGS) entry which is preliminary data.</text>
</comment>